<dbReference type="InterPro" id="IPR018392">
    <property type="entry name" value="LysM"/>
</dbReference>
<dbReference type="RefSeq" id="WP_279834894.1">
    <property type="nucleotide sequence ID" value="NZ_JARVWT010000006.1"/>
</dbReference>
<evidence type="ECO:0000313" key="2">
    <source>
        <dbReference type="EMBL" id="MDH2332512.1"/>
    </source>
</evidence>
<feature type="domain" description="LysM" evidence="1">
    <location>
        <begin position="171"/>
        <end position="223"/>
    </location>
</feature>
<dbReference type="EMBL" id="JARVWT010000006">
    <property type="protein sequence ID" value="MDH2332512.1"/>
    <property type="molecule type" value="Genomic_DNA"/>
</dbReference>
<accession>A0AAP3ZZD6</accession>
<dbReference type="InterPro" id="IPR052196">
    <property type="entry name" value="Bact_Kbp"/>
</dbReference>
<dbReference type="AlphaFoldDB" id="A0AAP3ZZD6"/>
<dbReference type="Gene3D" id="3.10.350.10">
    <property type="entry name" value="LysM domain"/>
    <property type="match status" value="1"/>
</dbReference>
<evidence type="ECO:0000259" key="1">
    <source>
        <dbReference type="PROSITE" id="PS51782"/>
    </source>
</evidence>
<organism evidence="2 3">
    <name type="scientific">Paenibacillus polymyxa</name>
    <name type="common">Bacillus polymyxa</name>
    <dbReference type="NCBI Taxonomy" id="1406"/>
    <lineage>
        <taxon>Bacteria</taxon>
        <taxon>Bacillati</taxon>
        <taxon>Bacillota</taxon>
        <taxon>Bacilli</taxon>
        <taxon>Bacillales</taxon>
        <taxon>Paenibacillaceae</taxon>
        <taxon>Paenibacillus</taxon>
    </lineage>
</organism>
<evidence type="ECO:0000313" key="3">
    <source>
        <dbReference type="Proteomes" id="UP001229409"/>
    </source>
</evidence>
<reference evidence="2" key="1">
    <citation type="submission" date="2023-04" db="EMBL/GenBank/DDBJ databases">
        <title>Uncovering the Secrets of Slow-Growing Bacteria in Tropical Savanna Soil through Cultivation and Genomic Analysis.</title>
        <authorList>
            <person name="Goncalves O.S."/>
            <person name="Santana M.F."/>
        </authorList>
    </citation>
    <scope>NUCLEOTIDE SEQUENCE</scope>
    <source>
        <strain evidence="2">ANTI</strain>
    </source>
</reference>
<dbReference type="Proteomes" id="UP001229409">
    <property type="component" value="Unassembled WGS sequence"/>
</dbReference>
<sequence>MQFWLKYNNGVEVLWLPVNPESIKTTMTHGYEDVEISNLGEYTIIGNQRLREFSFSSFFPRDYNAGYCSYTNLKEPREYVAIIERWMRSGKPARFIITGTSVNFAVTIRSFEYEERGGEPGDIYYTLSLKEHVFIEIAKKSDNKTMTGSASKVMPKLTSSAKRPNTTVKAKSYTVKAGDSLWKIAQRADVLGNGDRWRELYAKNKSAIGPNPNVLKPGQKLVIP</sequence>
<protein>
    <submittedName>
        <fullName evidence="2">LysM peptidoglycan-binding domain-containing protein</fullName>
    </submittedName>
</protein>
<dbReference type="PANTHER" id="PTHR34700:SF4">
    <property type="entry name" value="PHAGE-LIKE ELEMENT PBSX PROTEIN XKDP"/>
    <property type="match status" value="1"/>
</dbReference>
<dbReference type="CDD" id="cd00118">
    <property type="entry name" value="LysM"/>
    <property type="match status" value="1"/>
</dbReference>
<dbReference type="SMART" id="SM00257">
    <property type="entry name" value="LysM"/>
    <property type="match status" value="1"/>
</dbReference>
<dbReference type="SUPFAM" id="SSF54106">
    <property type="entry name" value="LysM domain"/>
    <property type="match status" value="1"/>
</dbReference>
<gene>
    <name evidence="2" type="ORF">QDS18_16755</name>
</gene>
<name>A0AAP3ZZD6_PAEPO</name>
<dbReference type="PROSITE" id="PS51782">
    <property type="entry name" value="LYSM"/>
    <property type="match status" value="1"/>
</dbReference>
<dbReference type="Pfam" id="PF01476">
    <property type="entry name" value="LysM"/>
    <property type="match status" value="1"/>
</dbReference>
<dbReference type="PANTHER" id="PTHR34700">
    <property type="entry name" value="POTASSIUM BINDING PROTEIN KBP"/>
    <property type="match status" value="1"/>
</dbReference>
<proteinExistence type="predicted"/>
<comment type="caution">
    <text evidence="2">The sequence shown here is derived from an EMBL/GenBank/DDBJ whole genome shotgun (WGS) entry which is preliminary data.</text>
</comment>
<dbReference type="InterPro" id="IPR036779">
    <property type="entry name" value="LysM_dom_sf"/>
</dbReference>